<dbReference type="SUPFAM" id="SSF50998">
    <property type="entry name" value="Quinoprotein alcohol dehydrogenase-like"/>
    <property type="match status" value="1"/>
</dbReference>
<feature type="signal peptide" evidence="4">
    <location>
        <begin position="1"/>
        <end position="20"/>
    </location>
</feature>
<dbReference type="RefSeq" id="WP_043099052.1">
    <property type="nucleotide sequence ID" value="NZ_JACHET010000001.1"/>
</dbReference>
<dbReference type="GO" id="GO:0008876">
    <property type="term" value="F:quinoprotein glucose dehydrogenase activity"/>
    <property type="evidence" value="ECO:0007669"/>
    <property type="project" value="UniProtKB-EC"/>
</dbReference>
<proteinExistence type="inferred from homology"/>
<accession>A0A099CZU0</accession>
<keyword evidence="3 7" id="KW-0560">Oxidoreductase</keyword>
<dbReference type="PANTHER" id="PTHR32303:SF4">
    <property type="entry name" value="QUINOPROTEIN GLUCOSE DEHYDROGENASE"/>
    <property type="match status" value="1"/>
</dbReference>
<dbReference type="Proteomes" id="UP000560000">
    <property type="component" value="Unassembled WGS sequence"/>
</dbReference>
<dbReference type="InterPro" id="IPR011047">
    <property type="entry name" value="Quinoprotein_ADH-like_sf"/>
</dbReference>
<reference evidence="7 9" key="2">
    <citation type="submission" date="2020-08" db="EMBL/GenBank/DDBJ databases">
        <title>Genomic Encyclopedia of Type Strains, Phase IV (KMG-IV): sequencing the most valuable type-strain genomes for metagenomic binning, comparative biology and taxonomic classification.</title>
        <authorList>
            <person name="Goeker M."/>
        </authorList>
    </citation>
    <scope>NUCLEOTIDE SEQUENCE [LARGE SCALE GENOMIC DNA]</scope>
    <source>
        <strain evidence="7 9">DSM 107085</strain>
    </source>
</reference>
<evidence type="ECO:0000256" key="1">
    <source>
        <dbReference type="ARBA" id="ARBA00001931"/>
    </source>
</evidence>
<dbReference type="CDD" id="cd10280">
    <property type="entry name" value="PQQ_mGDH"/>
    <property type="match status" value="1"/>
</dbReference>
<feature type="domain" description="Pyrrolo-quinoline quinone repeat" evidence="5">
    <location>
        <begin position="36"/>
        <end position="629"/>
    </location>
</feature>
<dbReference type="STRING" id="1543381.LF63_0101020"/>
<name>A0A099CZU0_9GAMM</name>
<dbReference type="EMBL" id="JACHET010000001">
    <property type="protein sequence ID" value="MBB6184688.1"/>
    <property type="molecule type" value="Genomic_DNA"/>
</dbReference>
<dbReference type="OrthoDB" id="9794322at2"/>
<evidence type="ECO:0000313" key="7">
    <source>
        <dbReference type="EMBL" id="MBB6184688.1"/>
    </source>
</evidence>
<dbReference type="Proteomes" id="UP000029708">
    <property type="component" value="Unassembled WGS sequence"/>
</dbReference>
<comment type="caution">
    <text evidence="6">The sequence shown here is derived from an EMBL/GenBank/DDBJ whole genome shotgun (WGS) entry which is preliminary data.</text>
</comment>
<evidence type="ECO:0000313" key="8">
    <source>
        <dbReference type="Proteomes" id="UP000029708"/>
    </source>
</evidence>
<keyword evidence="8" id="KW-1185">Reference proteome</keyword>
<evidence type="ECO:0000256" key="3">
    <source>
        <dbReference type="ARBA" id="ARBA00023002"/>
    </source>
</evidence>
<reference evidence="6 8" key="1">
    <citation type="submission" date="2014-09" db="EMBL/GenBank/DDBJ databases">
        <title>Xanthomonadaceae 3.5X direct submission.</title>
        <authorList>
            <person name="Fang T."/>
            <person name="Wang H."/>
        </authorList>
    </citation>
    <scope>NUCLEOTIDE SEQUENCE [LARGE SCALE GENOMIC DNA]</scope>
    <source>
        <strain evidence="6 8">3.5X</strain>
    </source>
</reference>
<keyword evidence="4" id="KW-0732">Signal</keyword>
<dbReference type="EMBL" id="JROI01000003">
    <property type="protein sequence ID" value="KGI79097.1"/>
    <property type="molecule type" value="Genomic_DNA"/>
</dbReference>
<evidence type="ECO:0000256" key="2">
    <source>
        <dbReference type="ARBA" id="ARBA00008156"/>
    </source>
</evidence>
<dbReference type="PANTHER" id="PTHR32303">
    <property type="entry name" value="QUINOPROTEIN ALCOHOL DEHYDROGENASE (CYTOCHROME C)"/>
    <property type="match status" value="1"/>
</dbReference>
<dbReference type="AlphaFoldDB" id="A0A099CZU0"/>
<evidence type="ECO:0000256" key="4">
    <source>
        <dbReference type="SAM" id="SignalP"/>
    </source>
</evidence>
<feature type="chain" id="PRO_5035986747" evidence="4">
    <location>
        <begin position="21"/>
        <end position="654"/>
    </location>
</feature>
<sequence>MCRPILMAVLAAAVLAACSAAPPPSAPSAVARAFQWSAWGGDAGGRRFAPIAQITPANVDRLQPVWTFHTGARAKGWDVGGKLTFEATPLFVHGTLYFSTATGQVFALDAATGKARWRYDAHVEAHADYSELTSRGVTYWRDPQAKADAPCAARLFVPTVDTRLIALDAATGKPCEAFGDHGQLHLSAHLRRTRHADYEFTSPPVVADGTVILGSSIGDNAFAAEARGTVRAFDARTGAPRWHWNPITRTGADADPGHDAPPYPKWNGAANAWGVFSVDAARHRVFIPTGSASPDLYGGDRPGDDAWANSLVALDTRTGQRVWARQLIHHDTWDYDLAAQPMLVTVRRDGQAIAAVVQLTKNGQVFVFRRDDGTPVYPVTERAVPTDGVPGEQLSPTQPYSALPALVRQGPVTPDDAWGLTFWDRNACRKRIAELRSDGMFTPQSLRGSIEMPSWVGGTNWGSGSWNPHTQMLFANVDDLPMVVQLLPRATFERLRKNGGLDGWDYNVQDGTPYAMRRRALLSPLGAPCIKPPWGRLVAVDLAHGRIAWSRPLGTSRGKAPWPFWYLHGAPNLGGSMVTAGGVLFIGAATDGYLRAFDQRDGRVLWRYHLDAPAMATPMSYVVGDRQYVVVAAGGHGKLDTARGDALVAFALPR</sequence>
<comment type="cofactor">
    <cofactor evidence="1">
        <name>pyrroloquinoline quinone</name>
        <dbReference type="ChEBI" id="CHEBI:58442"/>
    </cofactor>
</comment>
<dbReference type="GO" id="GO:0048038">
    <property type="term" value="F:quinone binding"/>
    <property type="evidence" value="ECO:0007669"/>
    <property type="project" value="InterPro"/>
</dbReference>
<evidence type="ECO:0000313" key="9">
    <source>
        <dbReference type="Proteomes" id="UP000560000"/>
    </source>
</evidence>
<evidence type="ECO:0000259" key="5">
    <source>
        <dbReference type="Pfam" id="PF01011"/>
    </source>
</evidence>
<dbReference type="EC" id="1.1.5.2" evidence="7"/>
<comment type="similarity">
    <text evidence="2">Belongs to the bacterial PQQ dehydrogenase family.</text>
</comment>
<dbReference type="InterPro" id="IPR017511">
    <property type="entry name" value="PQQ_mDH"/>
</dbReference>
<dbReference type="PROSITE" id="PS51257">
    <property type="entry name" value="PROKAR_LIPOPROTEIN"/>
    <property type="match status" value="1"/>
</dbReference>
<dbReference type="InterPro" id="IPR002372">
    <property type="entry name" value="PQQ_rpt_dom"/>
</dbReference>
<dbReference type="HOGENOM" id="CLU_018478_1_1_6"/>
<evidence type="ECO:0000313" key="6">
    <source>
        <dbReference type="EMBL" id="KGI79097.1"/>
    </source>
</evidence>
<gene>
    <name evidence="7" type="ORF">HNQ86_002033</name>
    <name evidence="6" type="ORF">LF63_0101020</name>
</gene>
<organism evidence="6 8">
    <name type="scientific">Oleiagrimonas soli</name>
    <dbReference type="NCBI Taxonomy" id="1543381"/>
    <lineage>
        <taxon>Bacteria</taxon>
        <taxon>Pseudomonadati</taxon>
        <taxon>Pseudomonadota</taxon>
        <taxon>Gammaproteobacteria</taxon>
        <taxon>Lysobacterales</taxon>
        <taxon>Rhodanobacteraceae</taxon>
        <taxon>Oleiagrimonas</taxon>
    </lineage>
</organism>
<dbReference type="Gene3D" id="2.140.10.10">
    <property type="entry name" value="Quinoprotein alcohol dehydrogenase-like superfamily"/>
    <property type="match status" value="1"/>
</dbReference>
<dbReference type="GO" id="GO:0016020">
    <property type="term" value="C:membrane"/>
    <property type="evidence" value="ECO:0007669"/>
    <property type="project" value="InterPro"/>
</dbReference>
<dbReference type="SMART" id="SM00564">
    <property type="entry name" value="PQQ"/>
    <property type="match status" value="5"/>
</dbReference>
<dbReference type="InterPro" id="IPR018391">
    <property type="entry name" value="PQQ_b-propeller_rpt"/>
</dbReference>
<dbReference type="Pfam" id="PF01011">
    <property type="entry name" value="PQQ"/>
    <property type="match status" value="1"/>
</dbReference>
<protein>
    <submittedName>
        <fullName evidence="7">Quinoprotein glucose dehydrogenase</fullName>
        <ecNumber evidence="7">1.1.5.2</ecNumber>
    </submittedName>
</protein>